<dbReference type="InterPro" id="IPR027417">
    <property type="entry name" value="P-loop_NTPase"/>
</dbReference>
<accession>A0A426VGK9</accession>
<dbReference type="SMART" id="SM00382">
    <property type="entry name" value="AAA"/>
    <property type="match status" value="1"/>
</dbReference>
<dbReference type="GO" id="GO:0016887">
    <property type="term" value="F:ATP hydrolysis activity"/>
    <property type="evidence" value="ECO:0007669"/>
    <property type="project" value="InterPro"/>
</dbReference>
<keyword evidence="1" id="KW-0472">Membrane</keyword>
<keyword evidence="1" id="KW-1003">Cell membrane</keyword>
<evidence type="ECO:0000256" key="3">
    <source>
        <dbReference type="ARBA" id="ARBA00022840"/>
    </source>
</evidence>
<dbReference type="Pfam" id="PF00005">
    <property type="entry name" value="ABC_tran"/>
    <property type="match status" value="1"/>
</dbReference>
<dbReference type="GO" id="GO:0005524">
    <property type="term" value="F:ATP binding"/>
    <property type="evidence" value="ECO:0007669"/>
    <property type="project" value="UniProtKB-KW"/>
</dbReference>
<protein>
    <submittedName>
        <fullName evidence="5">ATP-binding cassette domain-containing protein</fullName>
    </submittedName>
</protein>
<dbReference type="PANTHER" id="PTHR24220">
    <property type="entry name" value="IMPORT ATP-BINDING PROTEIN"/>
    <property type="match status" value="1"/>
</dbReference>
<gene>
    <name evidence="5" type="ORF">EIP75_03700</name>
</gene>
<dbReference type="SUPFAM" id="SSF52540">
    <property type="entry name" value="P-loop containing nucleoside triphosphate hydrolases"/>
    <property type="match status" value="1"/>
</dbReference>
<dbReference type="Gene3D" id="3.40.50.300">
    <property type="entry name" value="P-loop containing nucleotide triphosphate hydrolases"/>
    <property type="match status" value="1"/>
</dbReference>
<evidence type="ECO:0000256" key="1">
    <source>
        <dbReference type="ARBA" id="ARBA00022475"/>
    </source>
</evidence>
<dbReference type="EMBL" id="RSED01000002">
    <property type="protein sequence ID" value="RRS06034.1"/>
    <property type="molecule type" value="Genomic_DNA"/>
</dbReference>
<dbReference type="GO" id="GO:0005886">
    <property type="term" value="C:plasma membrane"/>
    <property type="evidence" value="ECO:0007669"/>
    <property type="project" value="TreeGrafter"/>
</dbReference>
<feature type="domain" description="ABC transporter" evidence="4">
    <location>
        <begin position="11"/>
        <end position="234"/>
    </location>
</feature>
<keyword evidence="3 5" id="KW-0067">ATP-binding</keyword>
<dbReference type="PROSITE" id="PS50893">
    <property type="entry name" value="ABC_TRANSPORTER_2"/>
    <property type="match status" value="1"/>
</dbReference>
<dbReference type="OrthoDB" id="9802264at2"/>
<reference evidence="5 6" key="1">
    <citation type="submission" date="2018-12" db="EMBL/GenBank/DDBJ databases">
        <title>The whole draft genome of Aquabacterium sp. SJQ9.</title>
        <authorList>
            <person name="Sun L."/>
            <person name="Gao X."/>
            <person name="Chen W."/>
            <person name="Huang K."/>
        </authorList>
    </citation>
    <scope>NUCLEOTIDE SEQUENCE [LARGE SCALE GENOMIC DNA]</scope>
    <source>
        <strain evidence="5 6">SJQ9</strain>
    </source>
</reference>
<dbReference type="Proteomes" id="UP000269265">
    <property type="component" value="Unassembled WGS sequence"/>
</dbReference>
<dbReference type="AlphaFoldDB" id="A0A426VGK9"/>
<keyword evidence="2" id="KW-0547">Nucleotide-binding</keyword>
<keyword evidence="6" id="KW-1185">Reference proteome</keyword>
<evidence type="ECO:0000256" key="2">
    <source>
        <dbReference type="ARBA" id="ARBA00022741"/>
    </source>
</evidence>
<evidence type="ECO:0000313" key="6">
    <source>
        <dbReference type="Proteomes" id="UP000269265"/>
    </source>
</evidence>
<sequence length="236" mass="25504">MPQAGANAPVLQIEGLEHGWSPAQPALLRLAALTLDVGESLFIHGPSGCGKSTLLSLLCGITPARSGQVRVQGTDWRSLSGHHKDAWRADHIGYIFQQFNLLPYLSPLDNVLLPGRFSARRRHGSEAQGGPQAEACGLLARMQLPQATWQAPSAQLSVGQQQRVAAARALIGRPALVVADEPTSALDEATRDAFMDTFLQACQDARAAVVFVSHDQRLARHFQRSLAWQDLVEAHA</sequence>
<comment type="caution">
    <text evidence="5">The sequence shown here is derived from an EMBL/GenBank/DDBJ whole genome shotgun (WGS) entry which is preliminary data.</text>
</comment>
<evidence type="ECO:0000259" key="4">
    <source>
        <dbReference type="PROSITE" id="PS50893"/>
    </source>
</evidence>
<dbReference type="InterPro" id="IPR015854">
    <property type="entry name" value="ABC_transpr_LolD-like"/>
</dbReference>
<evidence type="ECO:0000313" key="5">
    <source>
        <dbReference type="EMBL" id="RRS06034.1"/>
    </source>
</evidence>
<dbReference type="PANTHER" id="PTHR24220:SF611">
    <property type="entry name" value="ATP-BINDING COMPONENT OF ABC TRANSPORTER-RELATED"/>
    <property type="match status" value="1"/>
</dbReference>
<name>A0A426VGK9_9BURK</name>
<organism evidence="5 6">
    <name type="scientific">Aquabacterium soli</name>
    <dbReference type="NCBI Taxonomy" id="2493092"/>
    <lineage>
        <taxon>Bacteria</taxon>
        <taxon>Pseudomonadati</taxon>
        <taxon>Pseudomonadota</taxon>
        <taxon>Betaproteobacteria</taxon>
        <taxon>Burkholderiales</taxon>
        <taxon>Aquabacterium</taxon>
    </lineage>
</organism>
<proteinExistence type="predicted"/>
<dbReference type="InterPro" id="IPR003593">
    <property type="entry name" value="AAA+_ATPase"/>
</dbReference>
<dbReference type="InterPro" id="IPR003439">
    <property type="entry name" value="ABC_transporter-like_ATP-bd"/>
</dbReference>
<dbReference type="GO" id="GO:0022857">
    <property type="term" value="F:transmembrane transporter activity"/>
    <property type="evidence" value="ECO:0007669"/>
    <property type="project" value="TreeGrafter"/>
</dbReference>